<dbReference type="Proteomes" id="UP000035681">
    <property type="component" value="Unplaced"/>
</dbReference>
<evidence type="ECO:0000313" key="9">
    <source>
        <dbReference type="Proteomes" id="UP000035681"/>
    </source>
</evidence>
<dbReference type="AlphaFoldDB" id="A0AAF5DCP4"/>
<organism evidence="9 10">
    <name type="scientific">Strongyloides stercoralis</name>
    <name type="common">Threadworm</name>
    <dbReference type="NCBI Taxonomy" id="6248"/>
    <lineage>
        <taxon>Eukaryota</taxon>
        <taxon>Metazoa</taxon>
        <taxon>Ecdysozoa</taxon>
        <taxon>Nematoda</taxon>
        <taxon>Chromadorea</taxon>
        <taxon>Rhabditida</taxon>
        <taxon>Tylenchina</taxon>
        <taxon>Panagrolaimomorpha</taxon>
        <taxon>Strongyloidoidea</taxon>
        <taxon>Strongyloididae</taxon>
        <taxon>Strongyloides</taxon>
    </lineage>
</organism>
<keyword evidence="4" id="KW-0732">Signal</keyword>
<dbReference type="InterPro" id="IPR000560">
    <property type="entry name" value="His_Pase_clade-2"/>
</dbReference>
<dbReference type="PANTHER" id="PTHR11567">
    <property type="entry name" value="ACID PHOSPHATASE-RELATED"/>
    <property type="match status" value="1"/>
</dbReference>
<accession>A0AAF5DCP4</accession>
<feature type="transmembrane region" description="Helical" evidence="8">
    <location>
        <begin position="818"/>
        <end position="837"/>
    </location>
</feature>
<dbReference type="InterPro" id="IPR050645">
    <property type="entry name" value="Histidine_acid_phosphatase"/>
</dbReference>
<keyword evidence="8" id="KW-1133">Transmembrane helix</keyword>
<dbReference type="InterPro" id="IPR029033">
    <property type="entry name" value="His_PPase_superfam"/>
</dbReference>
<keyword evidence="6" id="KW-1015">Disulfide bond</keyword>
<keyword evidence="9" id="KW-1185">Reference proteome</keyword>
<keyword evidence="7" id="KW-0325">Glycoprotein</keyword>
<keyword evidence="8" id="KW-0472">Membrane</keyword>
<evidence type="ECO:0000313" key="10">
    <source>
        <dbReference type="WBParaSite" id="TCONS_00010484.p1"/>
    </source>
</evidence>
<dbReference type="Gene3D" id="3.40.50.1240">
    <property type="entry name" value="Phosphoglycerate mutase-like"/>
    <property type="match status" value="3"/>
</dbReference>
<reference evidence="10" key="1">
    <citation type="submission" date="2024-02" db="UniProtKB">
        <authorList>
            <consortium name="WormBaseParasite"/>
        </authorList>
    </citation>
    <scope>IDENTIFICATION</scope>
</reference>
<evidence type="ECO:0000256" key="6">
    <source>
        <dbReference type="ARBA" id="ARBA00023157"/>
    </source>
</evidence>
<dbReference type="SUPFAM" id="SSF53254">
    <property type="entry name" value="Phosphoglycerate mutase-like"/>
    <property type="match status" value="3"/>
</dbReference>
<comment type="catalytic activity">
    <reaction evidence="1">
        <text>a phosphate monoester + H2O = an alcohol + phosphate</text>
        <dbReference type="Rhea" id="RHEA:15017"/>
        <dbReference type="ChEBI" id="CHEBI:15377"/>
        <dbReference type="ChEBI" id="CHEBI:30879"/>
        <dbReference type="ChEBI" id="CHEBI:43474"/>
        <dbReference type="ChEBI" id="CHEBI:67140"/>
        <dbReference type="EC" id="3.1.3.2"/>
    </reaction>
</comment>
<feature type="transmembrane region" description="Helical" evidence="8">
    <location>
        <begin position="6"/>
        <end position="27"/>
    </location>
</feature>
<dbReference type="PANTHER" id="PTHR11567:SF211">
    <property type="entry name" value="PROSTATIC ACID PHOSPHATASE"/>
    <property type="match status" value="1"/>
</dbReference>
<sequence length="1217" mass="143046">FVIMNRYILVTHSINLIIITILSFVLFNLTTANDRKNLVMVQVVWRHGQRAPINGYPNDIYSEESWGIPYATLTKDGTLQQEELGKNLRKLYIESSGFISNKYNPDEVQIRSTKKNRTIESAYANLRGFYNIESSNDIPILTDFFGINGEWSKGKACPKLKELTDKRIQSIENKVYNDNKEFIDMLKEKSGLSEMSLFKISNLFDIFYSHKKLNKNLPEWMNDENYEKLKQLSFEIYRLIDGASAFGLEEDLEMTKLYEGPLLKTIIDNFDKKRCQNGISKFILKLLPQNDDRSTSSNLKYVAYSAHDYTISGLFFIMGINDFMGSERLEIDYTATLFFELYKNNKNQLEIKILFSNRKGENIFDITDTVIGCKGSKTCLYNDFKNGISERIPSNIKEESEYFLHLSENDTTFIKNGYFDLICLTNLSLVYKHLLMKYYLYFFISIFFCFFYLNLSQENSKNIPVLVQVVFRHGERVPVKSYPNDPYKNFNWGVPLGSLTKNGFKQQIRLGNELRKRYIENFQIVSPKYNPNEIQVRSTNKSRTILSAYANLKGFFNNTNIGNIPILTDFFGIPVPWNGGQTCLKYKEMITKKLNFYQEPFYKSNKKFIDNISKKAGFSKMSFLNVTYLYDTIHVQNRFNFSKPKWLTKNELFMLRYLTNEIYKFQNGLPSFGLPEDLELIKHNEGPLFRTILDNFDLKQKVNRKNIGVKRLENKFLSSNFSDSMRYVIFSAHDYTIANLFAIMSNKDFINNLELYFDFTATLFFELYLNNTNEYEIKILFSKKEGKNIIDITDKIRGCKGSKKCLYSDFKNSNYFSMKYYIIFFISLFVCLFNLNLSKNNGRKRKLVLAQVVFRHGERAPLKTYQNDPYKNYDWGVPLGTLTETGVKQIERLGKNLRKRYVKIFKIVSSKYNKKEILVRSTNKNRTLESARAFLRGFYKLKGIPNIPILYDFFGIPVPYMGGVTCLKYKEMITQIKESYEETFYKNNKKFLDSLAKKTGFKRMYINNVTLVYDTIYIQNKLNLPRPKWLSRRQFRKLKHLTYQIYRLQDGVPCFDFPENVELMKVNEGPLLRTIMNNMEIKQEYRKNKKVDLKNKYLYSNFTGSMNFVTVAAHDYTLANLFSIIFKKKYLNSSVLHFQFAASLHFELYLNQKNKYEIKIVFSGNGGRKFVDITHKARGCFGSKICLFDDFKKAMDRRVLKDIQGECFNNLNFWKKE</sequence>
<proteinExistence type="inferred from homology"/>
<evidence type="ECO:0000256" key="3">
    <source>
        <dbReference type="ARBA" id="ARBA00012646"/>
    </source>
</evidence>
<evidence type="ECO:0000256" key="4">
    <source>
        <dbReference type="ARBA" id="ARBA00022729"/>
    </source>
</evidence>
<evidence type="ECO:0000256" key="2">
    <source>
        <dbReference type="ARBA" id="ARBA00005375"/>
    </source>
</evidence>
<evidence type="ECO:0000256" key="7">
    <source>
        <dbReference type="ARBA" id="ARBA00023180"/>
    </source>
</evidence>
<dbReference type="Pfam" id="PF00328">
    <property type="entry name" value="His_Phos_2"/>
    <property type="match status" value="3"/>
</dbReference>
<dbReference type="EC" id="3.1.3.2" evidence="3"/>
<name>A0AAF5DCP4_STRER</name>
<comment type="similarity">
    <text evidence="2">Belongs to the histidine acid phosphatase family.</text>
</comment>
<evidence type="ECO:0000256" key="1">
    <source>
        <dbReference type="ARBA" id="ARBA00000032"/>
    </source>
</evidence>
<dbReference type="WBParaSite" id="TCONS_00010484.p1">
    <property type="protein sequence ID" value="TCONS_00010484.p1"/>
    <property type="gene ID" value="XLOC_003668"/>
</dbReference>
<dbReference type="CDD" id="cd07061">
    <property type="entry name" value="HP_HAP_like"/>
    <property type="match status" value="3"/>
</dbReference>
<protein>
    <recommendedName>
        <fullName evidence="3">acid phosphatase</fullName>
        <ecNumber evidence="3">3.1.3.2</ecNumber>
    </recommendedName>
</protein>
<evidence type="ECO:0000256" key="8">
    <source>
        <dbReference type="SAM" id="Phobius"/>
    </source>
</evidence>
<dbReference type="GO" id="GO:0003993">
    <property type="term" value="F:acid phosphatase activity"/>
    <property type="evidence" value="ECO:0007669"/>
    <property type="project" value="UniProtKB-EC"/>
</dbReference>
<feature type="transmembrane region" description="Helical" evidence="8">
    <location>
        <begin position="438"/>
        <end position="455"/>
    </location>
</feature>
<keyword evidence="8" id="KW-0812">Transmembrane</keyword>
<keyword evidence="5" id="KW-0378">Hydrolase</keyword>
<dbReference type="InterPro" id="IPR033379">
    <property type="entry name" value="Acid_Pase_AS"/>
</dbReference>
<dbReference type="PROSITE" id="PS00616">
    <property type="entry name" value="HIS_ACID_PHOSPHAT_1"/>
    <property type="match status" value="2"/>
</dbReference>
<evidence type="ECO:0000256" key="5">
    <source>
        <dbReference type="ARBA" id="ARBA00022801"/>
    </source>
</evidence>